<proteinExistence type="predicted"/>
<organism evidence="2 3">
    <name type="scientific">Niastella populi</name>
    <dbReference type="NCBI Taxonomy" id="550983"/>
    <lineage>
        <taxon>Bacteria</taxon>
        <taxon>Pseudomonadati</taxon>
        <taxon>Bacteroidota</taxon>
        <taxon>Chitinophagia</taxon>
        <taxon>Chitinophagales</taxon>
        <taxon>Chitinophagaceae</taxon>
        <taxon>Niastella</taxon>
    </lineage>
</organism>
<feature type="transmembrane region" description="Helical" evidence="1">
    <location>
        <begin position="44"/>
        <end position="61"/>
    </location>
</feature>
<keyword evidence="3" id="KW-1185">Reference proteome</keyword>
<dbReference type="AlphaFoldDB" id="A0A1V9EHQ1"/>
<sequence>MNFRVNWDAMGVAASLACAIHCAILPLLLTSLPVLGINIIENEAFEYFMILVAFGIGVYSLRHGYKKHHHSALPIIIFAIGITGLIAKQIWHQYQLWILPVAVLMIVTAHLMNFRACRVHNHAHEDDCDH</sequence>
<dbReference type="InterPro" id="IPR004891">
    <property type="entry name" value="Mercury-R_MerC"/>
</dbReference>
<evidence type="ECO:0008006" key="4">
    <source>
        <dbReference type="Google" id="ProtNLM"/>
    </source>
</evidence>
<evidence type="ECO:0000256" key="1">
    <source>
        <dbReference type="SAM" id="Phobius"/>
    </source>
</evidence>
<dbReference type="GO" id="GO:0016020">
    <property type="term" value="C:membrane"/>
    <property type="evidence" value="ECO:0007669"/>
    <property type="project" value="InterPro"/>
</dbReference>
<dbReference type="EMBL" id="LWBP01000254">
    <property type="protein sequence ID" value="OQP45591.1"/>
    <property type="molecule type" value="Genomic_DNA"/>
</dbReference>
<reference evidence="3" key="1">
    <citation type="submission" date="2016-04" db="EMBL/GenBank/DDBJ databases">
        <authorList>
            <person name="Chen L."/>
            <person name="Zhuang W."/>
            <person name="Wang G."/>
        </authorList>
    </citation>
    <scope>NUCLEOTIDE SEQUENCE [LARGE SCALE GENOMIC DNA]</scope>
    <source>
        <strain evidence="3">208</strain>
    </source>
</reference>
<feature type="transmembrane region" description="Helical" evidence="1">
    <location>
        <begin position="97"/>
        <end position="114"/>
    </location>
</feature>
<dbReference type="OrthoDB" id="5966279at2"/>
<comment type="caution">
    <text evidence="2">The sequence shown here is derived from an EMBL/GenBank/DDBJ whole genome shotgun (WGS) entry which is preliminary data.</text>
</comment>
<keyword evidence="1" id="KW-1133">Transmembrane helix</keyword>
<name>A0A1V9EHQ1_9BACT</name>
<dbReference type="RefSeq" id="WP_081171168.1">
    <property type="nucleotide sequence ID" value="NZ_LWBP01000254.1"/>
</dbReference>
<keyword evidence="1" id="KW-0812">Transmembrane</keyword>
<accession>A0A1V9EHQ1</accession>
<dbReference type="Proteomes" id="UP000192276">
    <property type="component" value="Unassembled WGS sequence"/>
</dbReference>
<dbReference type="GO" id="GO:0015097">
    <property type="term" value="F:mercury ion transmembrane transporter activity"/>
    <property type="evidence" value="ECO:0007669"/>
    <property type="project" value="InterPro"/>
</dbReference>
<dbReference type="Pfam" id="PF03203">
    <property type="entry name" value="MerC"/>
    <property type="match status" value="1"/>
</dbReference>
<evidence type="ECO:0000313" key="2">
    <source>
        <dbReference type="EMBL" id="OQP45591.1"/>
    </source>
</evidence>
<protein>
    <recommendedName>
        <fullName evidence="4">MerC mercury resistance protein</fullName>
    </recommendedName>
</protein>
<gene>
    <name evidence="2" type="ORF">A4R26_08780</name>
</gene>
<feature type="transmembrane region" description="Helical" evidence="1">
    <location>
        <begin position="73"/>
        <end position="91"/>
    </location>
</feature>
<dbReference type="STRING" id="550983.A4R26_08780"/>
<feature type="transmembrane region" description="Helical" evidence="1">
    <location>
        <begin position="12"/>
        <end position="32"/>
    </location>
</feature>
<keyword evidence="1" id="KW-0472">Membrane</keyword>
<evidence type="ECO:0000313" key="3">
    <source>
        <dbReference type="Proteomes" id="UP000192276"/>
    </source>
</evidence>